<dbReference type="STRING" id="1313304.CALK_1306"/>
<organism evidence="8 9">
    <name type="scientific">Chitinivibrio alkaliphilus ACht1</name>
    <dbReference type="NCBI Taxonomy" id="1313304"/>
    <lineage>
        <taxon>Bacteria</taxon>
        <taxon>Pseudomonadati</taxon>
        <taxon>Fibrobacterota</taxon>
        <taxon>Chitinivibrionia</taxon>
        <taxon>Chitinivibrionales</taxon>
        <taxon>Chitinivibrionaceae</taxon>
        <taxon>Chitinivibrio</taxon>
    </lineage>
</organism>
<evidence type="ECO:0000256" key="5">
    <source>
        <dbReference type="RuleBase" id="RU362066"/>
    </source>
</evidence>
<gene>
    <name evidence="8" type="ORF">CALK_1306</name>
</gene>
<evidence type="ECO:0000256" key="1">
    <source>
        <dbReference type="ARBA" id="ARBA00009764"/>
    </source>
</evidence>
<dbReference type="Pfam" id="PF07195">
    <property type="entry name" value="FliD_C"/>
    <property type="match status" value="1"/>
</dbReference>
<evidence type="ECO:0000259" key="6">
    <source>
        <dbReference type="Pfam" id="PF02465"/>
    </source>
</evidence>
<dbReference type="GO" id="GO:0009424">
    <property type="term" value="C:bacterial-type flagellum hook"/>
    <property type="evidence" value="ECO:0007669"/>
    <property type="project" value="UniProtKB-UniRule"/>
</dbReference>
<comment type="subunit">
    <text evidence="2 5">Homopentamer.</text>
</comment>
<keyword evidence="4 5" id="KW-0975">Bacterial flagellum</keyword>
<evidence type="ECO:0000256" key="4">
    <source>
        <dbReference type="ARBA" id="ARBA00023143"/>
    </source>
</evidence>
<evidence type="ECO:0000313" key="8">
    <source>
        <dbReference type="EMBL" id="ERP31855.1"/>
    </source>
</evidence>
<dbReference type="EMBL" id="ASJR01000009">
    <property type="protein sequence ID" value="ERP31855.1"/>
    <property type="molecule type" value="Genomic_DNA"/>
</dbReference>
<evidence type="ECO:0000256" key="3">
    <source>
        <dbReference type="ARBA" id="ARBA00023054"/>
    </source>
</evidence>
<feature type="domain" description="Flagellar hook-associated protein 2 C-terminal" evidence="7">
    <location>
        <begin position="328"/>
        <end position="608"/>
    </location>
</feature>
<dbReference type="PANTHER" id="PTHR30288:SF0">
    <property type="entry name" value="FLAGELLAR HOOK-ASSOCIATED PROTEIN 2"/>
    <property type="match status" value="1"/>
</dbReference>
<keyword evidence="8" id="KW-0282">Flagellum</keyword>
<comment type="subcellular location">
    <subcellularLocation>
        <location evidence="5">Secreted</location>
    </subcellularLocation>
    <subcellularLocation>
        <location evidence="5">Bacterial flagellum</location>
    </subcellularLocation>
</comment>
<protein>
    <recommendedName>
        <fullName evidence="5">Flagellar hook-associated protein 2</fullName>
        <shortName evidence="5">HAP2</shortName>
    </recommendedName>
    <alternativeName>
        <fullName evidence="5">Flagellar cap protein</fullName>
    </alternativeName>
</protein>
<dbReference type="InterPro" id="IPR040026">
    <property type="entry name" value="FliD"/>
</dbReference>
<dbReference type="Pfam" id="PF02465">
    <property type="entry name" value="FliD_N"/>
    <property type="match status" value="1"/>
</dbReference>
<evidence type="ECO:0000256" key="2">
    <source>
        <dbReference type="ARBA" id="ARBA00011255"/>
    </source>
</evidence>
<dbReference type="GO" id="GO:0071973">
    <property type="term" value="P:bacterial-type flagellum-dependent cell motility"/>
    <property type="evidence" value="ECO:0007669"/>
    <property type="project" value="TreeGrafter"/>
</dbReference>
<name>U7DBS5_9BACT</name>
<sequence>MDASRMSGLISGFDTDTKVQDLMKTYQHRVDRVEQDKTWVEWQQEEYRNTISDINSFQNSYFDILNSESNLRSPRAFNEFESSVTLGGTDTPIVSVSGQSHISDFNHKISEISQLATADTWRGDSVIPSIEGEGLHVPSVNDLISNGYDTIGISVDGTTRNITLSGNYDTAEDLATDLQEQINTTFGDDVMDISVDGGELQITPGAGHSVRLLSVDAGVLENIGFSSGDKNYISTTGEIHEVFDLAPGETFEFAINGEEFSFSSDTTVREFMNTVNSSQANVNLTYNSLENRFILMSDETGVSNNISLDDTDGFFADQLQITNSTNPGQNAQFTLNGVTTTRSSNTFEIDNVRYELNNTYDGNMGDIDIEISTDTQAIIDKITSFVDDYNALIEDINAKTGERRSFEHRPLTVDQRRAMDEHEIELWEEQARRGLLGRDTQLESMTTQMRRALADPVEGVSITLSDLGITTSRNYLERGKLEVDEDKLRQALDSNYNEVVNLFTQTSSVRYNDWEDRATRRNEQGIAERLNDIMQDYTRTTRDNNGQKGILVERAGVEGDTSFSNNTLSKQLKEFDTRIADLERTLAEREAYYYNLFASMEQAMARMDSQAGALMNMM</sequence>
<keyword evidence="5" id="KW-0964">Secreted</keyword>
<keyword evidence="9" id="KW-1185">Reference proteome</keyword>
<dbReference type="GO" id="GO:0007155">
    <property type="term" value="P:cell adhesion"/>
    <property type="evidence" value="ECO:0007669"/>
    <property type="project" value="InterPro"/>
</dbReference>
<dbReference type="RefSeq" id="WP_022636774.1">
    <property type="nucleotide sequence ID" value="NZ_ASJR01000009.1"/>
</dbReference>
<keyword evidence="3" id="KW-0175">Coiled coil</keyword>
<comment type="caution">
    <text evidence="8">The sequence shown here is derived from an EMBL/GenBank/DDBJ whole genome shotgun (WGS) entry which is preliminary data.</text>
</comment>
<proteinExistence type="inferred from homology"/>
<dbReference type="AlphaFoldDB" id="U7DBS5"/>
<feature type="domain" description="Flagellar hook-associated protein 2 N-terminal" evidence="6">
    <location>
        <begin position="11"/>
        <end position="119"/>
    </location>
</feature>
<dbReference type="OrthoDB" id="9776025at2"/>
<evidence type="ECO:0000259" key="7">
    <source>
        <dbReference type="Pfam" id="PF07195"/>
    </source>
</evidence>
<keyword evidence="8" id="KW-0969">Cilium</keyword>
<dbReference type="eggNOG" id="COG1345">
    <property type="taxonomic scope" value="Bacteria"/>
</dbReference>
<dbReference type="GO" id="GO:0009421">
    <property type="term" value="C:bacterial-type flagellum filament cap"/>
    <property type="evidence" value="ECO:0007669"/>
    <property type="project" value="InterPro"/>
</dbReference>
<dbReference type="PANTHER" id="PTHR30288">
    <property type="entry name" value="FLAGELLAR CAP/ASSEMBLY PROTEIN FLID"/>
    <property type="match status" value="1"/>
</dbReference>
<dbReference type="InterPro" id="IPR010809">
    <property type="entry name" value="FliD_C"/>
</dbReference>
<comment type="function">
    <text evidence="5">Required for morphogenesis and for the elongation of the flagellar filament by facilitating polymerization of the flagellin monomers at the tip of growing filament. Forms a capping structure, which prevents flagellin subunits (transported through the central channel of the flagellum) from leaking out without polymerization at the distal end.</text>
</comment>
<dbReference type="GO" id="GO:0005576">
    <property type="term" value="C:extracellular region"/>
    <property type="evidence" value="ECO:0007669"/>
    <property type="project" value="UniProtKB-SubCell"/>
</dbReference>
<comment type="similarity">
    <text evidence="1 5">Belongs to the FliD family.</text>
</comment>
<accession>U7DBS5</accession>
<dbReference type="Proteomes" id="UP000017148">
    <property type="component" value="Unassembled WGS sequence"/>
</dbReference>
<evidence type="ECO:0000313" key="9">
    <source>
        <dbReference type="Proteomes" id="UP000017148"/>
    </source>
</evidence>
<reference evidence="8 9" key="1">
    <citation type="journal article" date="2013" name="Environ. Microbiol.">
        <title>Genome analysis of Chitinivibrio alkaliphilus gen. nov., sp. nov., a novel extremely haloalkaliphilic anaerobic chitinolytic bacterium from the candidate phylum Termite Group 3.</title>
        <authorList>
            <person name="Sorokin D.Y."/>
            <person name="Gumerov V.M."/>
            <person name="Rakitin A.L."/>
            <person name="Beletsky A.V."/>
            <person name="Damste J.S."/>
            <person name="Muyzer G."/>
            <person name="Mardanov A.V."/>
            <person name="Ravin N.V."/>
        </authorList>
    </citation>
    <scope>NUCLEOTIDE SEQUENCE [LARGE SCALE GENOMIC DNA]</scope>
    <source>
        <strain evidence="8 9">ACht1</strain>
    </source>
</reference>
<dbReference type="InterPro" id="IPR003481">
    <property type="entry name" value="FliD_N"/>
</dbReference>
<keyword evidence="8" id="KW-0966">Cell projection</keyword>